<feature type="region of interest" description="Disordered" evidence="1">
    <location>
        <begin position="194"/>
        <end position="248"/>
    </location>
</feature>
<evidence type="ECO:0000259" key="3">
    <source>
        <dbReference type="Pfam" id="PF12955"/>
    </source>
</evidence>
<feature type="domain" description="Vacuolar sorting protein Vps3844 N-terminal" evidence="4">
    <location>
        <begin position="40"/>
        <end position="134"/>
    </location>
</feature>
<dbReference type="GO" id="GO:0005783">
    <property type="term" value="C:endoplasmic reticulum"/>
    <property type="evidence" value="ECO:0007669"/>
    <property type="project" value="TreeGrafter"/>
</dbReference>
<dbReference type="InterPro" id="IPR053065">
    <property type="entry name" value="Archenteron_Induction-Rel"/>
</dbReference>
<evidence type="ECO:0000313" key="5">
    <source>
        <dbReference type="EMBL" id="MDI1488219.1"/>
    </source>
</evidence>
<evidence type="ECO:0000256" key="1">
    <source>
        <dbReference type="SAM" id="MobiDB-lite"/>
    </source>
</evidence>
<reference evidence="5" key="1">
    <citation type="journal article" date="2023" name="Genome Biol. Evol.">
        <title>First Whole Genome Sequence and Flow Cytometry Genome Size Data for the Lichen-Forming Fungus Ramalina farinacea (Ascomycota).</title>
        <authorList>
            <person name="Llewellyn T."/>
            <person name="Mian S."/>
            <person name="Hill R."/>
            <person name="Leitch I.J."/>
            <person name="Gaya E."/>
        </authorList>
    </citation>
    <scope>NUCLEOTIDE SEQUENCE</scope>
    <source>
        <strain evidence="5">LIQ254RAFAR</strain>
    </source>
</reference>
<feature type="domain" description="Vacuolar sorting protein Vps3844 C-terminal" evidence="3">
    <location>
        <begin position="246"/>
        <end position="305"/>
    </location>
</feature>
<gene>
    <name evidence="5" type="ORF">OHK93_007493</name>
</gene>
<evidence type="ECO:0000313" key="6">
    <source>
        <dbReference type="Proteomes" id="UP001161017"/>
    </source>
</evidence>
<dbReference type="PANTHER" id="PTHR36853:SF1">
    <property type="entry name" value="DUF3844 DOMAIN-CONTAINING PROTEIN"/>
    <property type="match status" value="1"/>
</dbReference>
<protein>
    <submittedName>
        <fullName evidence="5">Uncharacterized protein</fullName>
    </submittedName>
</protein>
<dbReference type="EMBL" id="JAPUFD010000007">
    <property type="protein sequence ID" value="MDI1488219.1"/>
    <property type="molecule type" value="Genomic_DNA"/>
</dbReference>
<comment type="caution">
    <text evidence="5">The sequence shown here is derived from an EMBL/GenBank/DDBJ whole genome shotgun (WGS) entry which is preliminary data.</text>
</comment>
<keyword evidence="2" id="KW-0732">Signal</keyword>
<dbReference type="PANTHER" id="PTHR36853">
    <property type="entry name" value="EXPRESSED PROTEIN"/>
    <property type="match status" value="1"/>
</dbReference>
<feature type="chain" id="PRO_5041315993" evidence="2">
    <location>
        <begin position="19"/>
        <end position="308"/>
    </location>
</feature>
<feature type="signal peptide" evidence="2">
    <location>
        <begin position="1"/>
        <end position="18"/>
    </location>
</feature>
<feature type="compositionally biased region" description="Low complexity" evidence="1">
    <location>
        <begin position="217"/>
        <end position="233"/>
    </location>
</feature>
<sequence length="308" mass="33082">MQLLISLVWATFTLYASALGDSLIYFPTEEASGSSPRESSISPNTARLLLASRLGLSQYHELGDVDERTLDTLSQFTSGKIFAQSEPQRKLLLIIDGAEAQKDLLESSQQDFTSVSITDTRSGPTTNKLIKDLLRPSGHPNLHEANLDIQYINSRQDLSALIAHATIILLPAPHTTNAHTPSLFSSLLQQNIKQHPLSRRNAEDPDAETPLSPLEDSSSSSSTAAAPTSSSTAPPSPKKKGPQPLCHPTLPLLLSATQNCSDHGHPVFRTGGEGKADCYSCRCEATVLRPSEGGGGEKTIHWGGGELR</sequence>
<accession>A0AA43TUF1</accession>
<dbReference type="AlphaFoldDB" id="A0AA43TUF1"/>
<evidence type="ECO:0000259" key="4">
    <source>
        <dbReference type="Pfam" id="PF21656"/>
    </source>
</evidence>
<dbReference type="InterPro" id="IPR049205">
    <property type="entry name" value="Vps3844_N"/>
</dbReference>
<proteinExistence type="predicted"/>
<dbReference type="InterPro" id="IPR024382">
    <property type="entry name" value="Vps3844_C"/>
</dbReference>
<dbReference type="Pfam" id="PF21656">
    <property type="entry name" value="DUF6859"/>
    <property type="match status" value="1"/>
</dbReference>
<dbReference type="Pfam" id="PF12955">
    <property type="entry name" value="Vps3844_C"/>
    <property type="match status" value="1"/>
</dbReference>
<name>A0AA43TUF1_9LECA</name>
<evidence type="ECO:0000256" key="2">
    <source>
        <dbReference type="SAM" id="SignalP"/>
    </source>
</evidence>
<dbReference type="Proteomes" id="UP001161017">
    <property type="component" value="Unassembled WGS sequence"/>
</dbReference>
<keyword evidence="6" id="KW-1185">Reference proteome</keyword>
<organism evidence="5 6">
    <name type="scientific">Ramalina farinacea</name>
    <dbReference type="NCBI Taxonomy" id="258253"/>
    <lineage>
        <taxon>Eukaryota</taxon>
        <taxon>Fungi</taxon>
        <taxon>Dikarya</taxon>
        <taxon>Ascomycota</taxon>
        <taxon>Pezizomycotina</taxon>
        <taxon>Lecanoromycetes</taxon>
        <taxon>OSLEUM clade</taxon>
        <taxon>Lecanoromycetidae</taxon>
        <taxon>Lecanorales</taxon>
        <taxon>Lecanorineae</taxon>
        <taxon>Ramalinaceae</taxon>
        <taxon>Ramalina</taxon>
    </lineage>
</organism>